<dbReference type="SUPFAM" id="SSF50475">
    <property type="entry name" value="FMN-binding split barrel"/>
    <property type="match status" value="1"/>
</dbReference>
<dbReference type="Pfam" id="PF12900">
    <property type="entry name" value="Pyridox_ox_2"/>
    <property type="match status" value="1"/>
</dbReference>
<dbReference type="InterPro" id="IPR012349">
    <property type="entry name" value="Split_barrel_FMN-bd"/>
</dbReference>
<accession>A0ABY4FUK5</accession>
<evidence type="ECO:0000313" key="1">
    <source>
        <dbReference type="EMBL" id="UOQ59991.1"/>
    </source>
</evidence>
<protein>
    <submittedName>
        <fullName evidence="1">Pyridoxamine 5'-phosphate oxidase family protein</fullName>
    </submittedName>
</protein>
<sequence length="218" mass="23495">MPAPLPTLVSQRMPEKMSRDEAAFADLCASTSLAHVAYTSPDGPRIFPTAFAVLDGRLVIHGSTGSRWMRHLVDQPASVAITKLTGLVVARSTFESSVLYRSAMVFGTFSVVGADRTERLLARLSDRLIPGRSSEVRPSLRKEMAATMLLEMPLDQWSLRVSDGWPEDEEPDRCGDAWAGVVRLGAPAVSAEAAPDLRAGIPIPTSVARLLEDPSGIV</sequence>
<dbReference type="Proteomes" id="UP000831775">
    <property type="component" value="Chromosome"/>
</dbReference>
<dbReference type="EMBL" id="CP095043">
    <property type="protein sequence ID" value="UOQ59991.1"/>
    <property type="molecule type" value="Genomic_DNA"/>
</dbReference>
<dbReference type="PANTHER" id="PTHR34071:SF2">
    <property type="entry name" value="FLAVIN-NUCLEOTIDE-BINDING PROTEIN"/>
    <property type="match status" value="1"/>
</dbReference>
<dbReference type="InterPro" id="IPR024747">
    <property type="entry name" value="Pyridox_Oxase-rel"/>
</dbReference>
<proteinExistence type="predicted"/>
<keyword evidence="2" id="KW-1185">Reference proteome</keyword>
<name>A0ABY4FUK5_9MICO</name>
<reference evidence="1 2" key="1">
    <citation type="submission" date="2022-04" db="EMBL/GenBank/DDBJ databases">
        <title>Leucobacter sp. isolated from rhizosphere of onion.</title>
        <authorList>
            <person name="Won M."/>
            <person name="Lee C.-M."/>
            <person name="Woen H.-Y."/>
            <person name="Kwon S.-W."/>
        </authorList>
    </citation>
    <scope>NUCLEOTIDE SEQUENCE [LARGE SCALE GENOMIC DNA]</scope>
    <source>
        <strain evidence="1 2">H25R-14</strain>
    </source>
</reference>
<dbReference type="Gene3D" id="2.30.110.10">
    <property type="entry name" value="Electron Transport, Fmn-binding Protein, Chain A"/>
    <property type="match status" value="1"/>
</dbReference>
<dbReference type="RefSeq" id="WP_244685289.1">
    <property type="nucleotide sequence ID" value="NZ_CP095043.1"/>
</dbReference>
<evidence type="ECO:0000313" key="2">
    <source>
        <dbReference type="Proteomes" id="UP000831775"/>
    </source>
</evidence>
<organism evidence="1 2">
    <name type="scientific">Leucobacter rhizosphaerae</name>
    <dbReference type="NCBI Taxonomy" id="2932245"/>
    <lineage>
        <taxon>Bacteria</taxon>
        <taxon>Bacillati</taxon>
        <taxon>Actinomycetota</taxon>
        <taxon>Actinomycetes</taxon>
        <taxon>Micrococcales</taxon>
        <taxon>Microbacteriaceae</taxon>
        <taxon>Leucobacter</taxon>
    </lineage>
</organism>
<dbReference type="PANTHER" id="PTHR34071">
    <property type="entry name" value="5-NITROIMIDAZOLE ANTIBIOTICS RESISTANCE PROTEIN, NIMA-FAMILY-RELATED PROTEIN-RELATED"/>
    <property type="match status" value="1"/>
</dbReference>
<gene>
    <name evidence="1" type="ORF">MUN76_13225</name>
</gene>